<comment type="caution">
    <text evidence="2">The sequence shown here is derived from an EMBL/GenBank/DDBJ whole genome shotgun (WGS) entry which is preliminary data.</text>
</comment>
<feature type="chain" id="PRO_5035685348" evidence="1">
    <location>
        <begin position="30"/>
        <end position="271"/>
    </location>
</feature>
<evidence type="ECO:0000313" key="3">
    <source>
        <dbReference type="EMBL" id="CAF1258877.1"/>
    </source>
</evidence>
<keyword evidence="1" id="KW-0732">Signal</keyword>
<evidence type="ECO:0000313" key="4">
    <source>
        <dbReference type="Proteomes" id="UP000663828"/>
    </source>
</evidence>
<evidence type="ECO:0000313" key="2">
    <source>
        <dbReference type="EMBL" id="CAF1144279.1"/>
    </source>
</evidence>
<dbReference type="Proteomes" id="UP000663828">
    <property type="component" value="Unassembled WGS sequence"/>
</dbReference>
<dbReference type="EMBL" id="CAJNOR010002178">
    <property type="protein sequence ID" value="CAF1258877.1"/>
    <property type="molecule type" value="Genomic_DNA"/>
</dbReference>
<organism evidence="2 5">
    <name type="scientific">Adineta ricciae</name>
    <name type="common">Rotifer</name>
    <dbReference type="NCBI Taxonomy" id="249248"/>
    <lineage>
        <taxon>Eukaryota</taxon>
        <taxon>Metazoa</taxon>
        <taxon>Spiralia</taxon>
        <taxon>Gnathifera</taxon>
        <taxon>Rotifera</taxon>
        <taxon>Eurotatoria</taxon>
        <taxon>Bdelloidea</taxon>
        <taxon>Adinetida</taxon>
        <taxon>Adinetidae</taxon>
        <taxon>Adineta</taxon>
    </lineage>
</organism>
<proteinExistence type="predicted"/>
<sequence>MKCNYLFSSLSLFDLFLVFLLLFASAIDACDVMGARACGKKPDKDVQESDPVKYCIASRVYFECVHKKYRGCENKEKYEVAMESMMKGIRKRVDELLAFCSDKIENYKFNIVWDSPKKPEASDSVRSGVSSKNGILGSSPIQSSASIDVCQVKAINDLCQPLMITVKFNPSWNTLNKRSWCQQATIYYRCLKSRLDKCPQQDVLNQFQQLERYLVSQININCPGGVDGCTRYSTDARCKIGIDRSNSSSTRFHWIYFLVQSVLQLLLMMIL</sequence>
<name>A0A814S7C4_ADIRI</name>
<dbReference type="Proteomes" id="UP000663852">
    <property type="component" value="Unassembled WGS sequence"/>
</dbReference>
<gene>
    <name evidence="2" type="ORF">EDS130_LOCUS22259</name>
    <name evidence="3" type="ORF">XAT740_LOCUS26667</name>
</gene>
<evidence type="ECO:0000256" key="1">
    <source>
        <dbReference type="SAM" id="SignalP"/>
    </source>
</evidence>
<dbReference type="OrthoDB" id="10024397at2759"/>
<feature type="signal peptide" evidence="1">
    <location>
        <begin position="1"/>
        <end position="29"/>
    </location>
</feature>
<protein>
    <submittedName>
        <fullName evidence="2">Uncharacterized protein</fullName>
    </submittedName>
</protein>
<accession>A0A814S7C4</accession>
<reference evidence="2" key="1">
    <citation type="submission" date="2021-02" db="EMBL/GenBank/DDBJ databases">
        <authorList>
            <person name="Nowell W R."/>
        </authorList>
    </citation>
    <scope>NUCLEOTIDE SEQUENCE</scope>
</reference>
<dbReference type="AlphaFoldDB" id="A0A814S7C4"/>
<dbReference type="EMBL" id="CAJNOJ010000116">
    <property type="protein sequence ID" value="CAF1144279.1"/>
    <property type="molecule type" value="Genomic_DNA"/>
</dbReference>
<keyword evidence="4" id="KW-1185">Reference proteome</keyword>
<evidence type="ECO:0000313" key="5">
    <source>
        <dbReference type="Proteomes" id="UP000663852"/>
    </source>
</evidence>